<dbReference type="SUPFAM" id="SSF56672">
    <property type="entry name" value="DNA/RNA polymerases"/>
    <property type="match status" value="1"/>
</dbReference>
<name>A0ABQ4WMN0_9ASTR</name>
<evidence type="ECO:0000313" key="1">
    <source>
        <dbReference type="EMBL" id="GJS54126.1"/>
    </source>
</evidence>
<proteinExistence type="predicted"/>
<reference evidence="1" key="2">
    <citation type="submission" date="2022-01" db="EMBL/GenBank/DDBJ databases">
        <authorList>
            <person name="Yamashiro T."/>
            <person name="Shiraishi A."/>
            <person name="Satake H."/>
            <person name="Nakayama K."/>
        </authorList>
    </citation>
    <scope>NUCLEOTIDE SEQUENCE</scope>
</reference>
<reference evidence="1" key="1">
    <citation type="journal article" date="2022" name="Int. J. Mol. Sci.">
        <title>Draft Genome of Tanacetum Coccineum: Genomic Comparison of Closely Related Tanacetum-Family Plants.</title>
        <authorList>
            <person name="Yamashiro T."/>
            <person name="Shiraishi A."/>
            <person name="Nakayama K."/>
            <person name="Satake H."/>
        </authorList>
    </citation>
    <scope>NUCLEOTIDE SEQUENCE</scope>
</reference>
<comment type="caution">
    <text evidence="1">The sequence shown here is derived from an EMBL/GenBank/DDBJ whole genome shotgun (WGS) entry which is preliminary data.</text>
</comment>
<gene>
    <name evidence="1" type="ORF">Tco_0627488</name>
</gene>
<dbReference type="EMBL" id="BQNB010008774">
    <property type="protein sequence ID" value="GJS54126.1"/>
    <property type="molecule type" value="Genomic_DNA"/>
</dbReference>
<dbReference type="Proteomes" id="UP001151760">
    <property type="component" value="Unassembled WGS sequence"/>
</dbReference>
<protein>
    <submittedName>
        <fullName evidence="1">Uncharacterized protein</fullName>
    </submittedName>
</protein>
<dbReference type="InterPro" id="IPR043502">
    <property type="entry name" value="DNA/RNA_pol_sf"/>
</dbReference>
<organism evidence="1 2">
    <name type="scientific">Tanacetum coccineum</name>
    <dbReference type="NCBI Taxonomy" id="301880"/>
    <lineage>
        <taxon>Eukaryota</taxon>
        <taxon>Viridiplantae</taxon>
        <taxon>Streptophyta</taxon>
        <taxon>Embryophyta</taxon>
        <taxon>Tracheophyta</taxon>
        <taxon>Spermatophyta</taxon>
        <taxon>Magnoliopsida</taxon>
        <taxon>eudicotyledons</taxon>
        <taxon>Gunneridae</taxon>
        <taxon>Pentapetalae</taxon>
        <taxon>asterids</taxon>
        <taxon>campanulids</taxon>
        <taxon>Asterales</taxon>
        <taxon>Asteraceae</taxon>
        <taxon>Asteroideae</taxon>
        <taxon>Anthemideae</taxon>
        <taxon>Anthemidinae</taxon>
        <taxon>Tanacetum</taxon>
    </lineage>
</organism>
<evidence type="ECO:0000313" key="2">
    <source>
        <dbReference type="Proteomes" id="UP001151760"/>
    </source>
</evidence>
<keyword evidence="2" id="KW-1185">Reference proteome</keyword>
<accession>A0ABQ4WMN0</accession>
<sequence length="250" mass="28628">MVTPVEKRSSNKFCDFHNDKRTSSSMIVYAVLKQHIRRVGMSRSFYKSMDEFHDRKVIITVQWYHWKVWNKRNQVSGFTIHDLWDMLKFPLNIGLISGKDIRPFDRRKGARPRNVPKPSKQRWQSQMKRKWLSTPAKGYIAIPKCHSPKGHDGDHIPGHVEGMFLGYMISPEGIKWCPDKTKAVLQLPSPRTIKEVQSLNGKLASLNRFLSKSGTSLQATEAALVEATPTGSTQTEGRTDCITVFLPQSY</sequence>